<dbReference type="InParanoid" id="A0A2J6TPS1"/>
<feature type="region of interest" description="Disordered" evidence="1">
    <location>
        <begin position="158"/>
        <end position="266"/>
    </location>
</feature>
<feature type="compositionally biased region" description="Basic residues" evidence="1">
    <location>
        <begin position="220"/>
        <end position="231"/>
    </location>
</feature>
<protein>
    <recommendedName>
        <fullName evidence="2">Myb-like DNA-binding domain-containing protein</fullName>
    </recommendedName>
</protein>
<sequence length="266" mass="28491">MTKKEGTSGLNENEINTLVAAAKQISRLDYEKLGGDLGSNKKAAEKRWSRLKQKAFGQKKSEADSAALTLKQADIDLLVAICKQLGKVDTKQLAEDLGVNVSAAGMRWKRFKDKAFSAEAEAVCEQFGEVDTKKLGEKLGCTSTAAYKRWKRFKQRTFGDEKNGDDADGNEGEGNAEGDAGMSATPKTPKGGKKSGGSGKRGRSDADDDEAEGTPTKKPTSVKKAKARGKKVATQSGEVVHDEADDGRIDNDEDAVNQKLADGDET</sequence>
<feature type="compositionally biased region" description="Basic and acidic residues" evidence="1">
    <location>
        <begin position="239"/>
        <end position="250"/>
    </location>
</feature>
<dbReference type="Pfam" id="PF22980">
    <property type="entry name" value="Myb_DNA-bind_8"/>
    <property type="match status" value="2"/>
</dbReference>
<dbReference type="EMBL" id="KZ613747">
    <property type="protein sequence ID" value="PMD65021.1"/>
    <property type="molecule type" value="Genomic_DNA"/>
</dbReference>
<evidence type="ECO:0000313" key="4">
    <source>
        <dbReference type="Proteomes" id="UP000235371"/>
    </source>
</evidence>
<feature type="domain" description="Myb-like DNA-binding" evidence="2">
    <location>
        <begin position="74"/>
        <end position="115"/>
    </location>
</feature>
<gene>
    <name evidence="3" type="ORF">K444DRAFT_625631</name>
</gene>
<dbReference type="InterPro" id="IPR054505">
    <property type="entry name" value="Myb_DNA-bind_8"/>
</dbReference>
<dbReference type="GeneID" id="36590625"/>
<keyword evidence="4" id="KW-1185">Reference proteome</keyword>
<dbReference type="RefSeq" id="XP_024741925.1">
    <property type="nucleotide sequence ID" value="XM_024882548.1"/>
</dbReference>
<evidence type="ECO:0000259" key="2">
    <source>
        <dbReference type="Pfam" id="PF22980"/>
    </source>
</evidence>
<accession>A0A2J6TPS1</accession>
<feature type="domain" description="Myb-like DNA-binding" evidence="2">
    <location>
        <begin position="22"/>
        <end position="54"/>
    </location>
</feature>
<reference evidence="3 4" key="1">
    <citation type="submission" date="2016-04" db="EMBL/GenBank/DDBJ databases">
        <title>A degradative enzymes factory behind the ericoid mycorrhizal symbiosis.</title>
        <authorList>
            <consortium name="DOE Joint Genome Institute"/>
            <person name="Martino E."/>
            <person name="Morin E."/>
            <person name="Grelet G."/>
            <person name="Kuo A."/>
            <person name="Kohler A."/>
            <person name="Daghino S."/>
            <person name="Barry K."/>
            <person name="Choi C."/>
            <person name="Cichocki N."/>
            <person name="Clum A."/>
            <person name="Copeland A."/>
            <person name="Hainaut M."/>
            <person name="Haridas S."/>
            <person name="Labutti K."/>
            <person name="Lindquist E."/>
            <person name="Lipzen A."/>
            <person name="Khouja H.-R."/>
            <person name="Murat C."/>
            <person name="Ohm R."/>
            <person name="Olson A."/>
            <person name="Spatafora J."/>
            <person name="Veneault-Fourrey C."/>
            <person name="Henrissat B."/>
            <person name="Grigoriev I."/>
            <person name="Martin F."/>
            <person name="Perotto S."/>
        </authorList>
    </citation>
    <scope>NUCLEOTIDE SEQUENCE [LARGE SCALE GENOMIC DNA]</scope>
    <source>
        <strain evidence="3 4">E</strain>
    </source>
</reference>
<dbReference type="AlphaFoldDB" id="A0A2J6TPS1"/>
<feature type="compositionally biased region" description="Low complexity" evidence="1">
    <location>
        <begin position="177"/>
        <end position="189"/>
    </location>
</feature>
<evidence type="ECO:0000256" key="1">
    <source>
        <dbReference type="SAM" id="MobiDB-lite"/>
    </source>
</evidence>
<feature type="compositionally biased region" description="Acidic residues" evidence="1">
    <location>
        <begin position="166"/>
        <end position="176"/>
    </location>
</feature>
<dbReference type="OrthoDB" id="10664231at2759"/>
<evidence type="ECO:0000313" key="3">
    <source>
        <dbReference type="EMBL" id="PMD65021.1"/>
    </source>
</evidence>
<organism evidence="3 4">
    <name type="scientific">Hyaloscypha bicolor E</name>
    <dbReference type="NCBI Taxonomy" id="1095630"/>
    <lineage>
        <taxon>Eukaryota</taxon>
        <taxon>Fungi</taxon>
        <taxon>Dikarya</taxon>
        <taxon>Ascomycota</taxon>
        <taxon>Pezizomycotina</taxon>
        <taxon>Leotiomycetes</taxon>
        <taxon>Helotiales</taxon>
        <taxon>Hyaloscyphaceae</taxon>
        <taxon>Hyaloscypha</taxon>
        <taxon>Hyaloscypha bicolor</taxon>
    </lineage>
</organism>
<name>A0A2J6TPS1_9HELO</name>
<dbReference type="Proteomes" id="UP000235371">
    <property type="component" value="Unassembled WGS sequence"/>
</dbReference>
<proteinExistence type="predicted"/>